<feature type="region of interest" description="Disordered" evidence="1">
    <location>
        <begin position="389"/>
        <end position="473"/>
    </location>
</feature>
<name>G0UPV8_TRYCI</name>
<feature type="compositionally biased region" description="Polar residues" evidence="1">
    <location>
        <begin position="422"/>
        <end position="431"/>
    </location>
</feature>
<sequence>MDVEALRRLQHRMEARGRACEGCRVYGDPSKAQCACNPQQSRNEGDEGPAVVAAEREGKDGAPESSKGPTSTAVRLWLLERLENVDVDITGGATEQIKNITRCCGCCDGSQDGCHISKPVVESCGNCVDGRHDKEEAPVSTETADDPPAVESRAAYYAQLADRCIATGAAYEDALKYGPLTACTQATGSPGDVINVTKSSKLLSAILKNAELLASKPQEVINHMKSPECDLSMLANNAPSAKESAWAIFNERKRASGGSKASADSEISPSSTQRSRTTPSVHYDTPHLRVSDTVAEIDCQPPSVAVFPHPNRVVPDDVGALLSRVVRGGTTPELHSLEQAVRQPVQRTQSVTSTGTQKPFLLSTAIQTEDLATNPHGALKENDELRVEETVHQQGAQNAKAGSQTGSEVLQSPGREEKGTQHVPSGNNGLSDPSVKEPCTVKPPTPVVTAPADLQPTPVPSNTQAETATPSAELTPSDIINALREKLLLEKADAYVRLLEQQVTGGIQKQARIEEEEAHMRSQSQERILSLLARLHQEDLEVMEALYDTVTIQDEEGRSYEQDAPTLLVPLPPVSTPLPSAPQLSSSVIQPSVEASVKPVGNKLAFPSEVMAAYERCAEDFSLHSNAAGQGKSLTSLELPPTGAPRGSMKAWVDKYFSDSLDPQHRELLQHVLLSREAEIRRADAAEMQFMKLKSKLPSTDAPSSACAAESIRDASGRFLNFSGALADTEEKSKSFSLNRPESENMPKVIKSSVKPMTSGLEELSGLNNEQTHANTKTTASTTAASAINEEEMQHWKNRCSLIEQQHRVSVQRLSELQAYIEQLRRDAQQAAVKVANSSSAPTPAAPAVSAAVPLQTNFSSVHMSSIRDAWSNGNIATPTCQSDTLSFTQPPSSSCCADPSPIGVTSLPAQQAVGKQYGDAGPAPQHVIVPDTLPNLGVAVTPTSGVDRATALQKLREDLDEECARFVSESERWKKFLQTQRCAIGSEAVGVSGLL</sequence>
<dbReference type="EMBL" id="HE575320">
    <property type="protein sequence ID" value="CCC91419.1"/>
    <property type="molecule type" value="Genomic_DNA"/>
</dbReference>
<reference evidence="2" key="1">
    <citation type="journal article" date="2012" name="Proc. Natl. Acad. Sci. U.S.A.">
        <title>Antigenic diversity is generated by distinct evolutionary mechanisms in African trypanosome species.</title>
        <authorList>
            <person name="Jackson A.P."/>
            <person name="Berry A."/>
            <person name="Aslett M."/>
            <person name="Allison H.C."/>
            <person name="Burton P."/>
            <person name="Vavrova-Anderson J."/>
            <person name="Brown R."/>
            <person name="Browne H."/>
            <person name="Corton N."/>
            <person name="Hauser H."/>
            <person name="Gamble J."/>
            <person name="Gilderthorp R."/>
            <person name="Marcello L."/>
            <person name="McQuillan J."/>
            <person name="Otto T.D."/>
            <person name="Quail M.A."/>
            <person name="Sanders M.J."/>
            <person name="van Tonder A."/>
            <person name="Ginger M.L."/>
            <person name="Field M.C."/>
            <person name="Barry J.D."/>
            <person name="Hertz-Fowler C."/>
            <person name="Berriman M."/>
        </authorList>
    </citation>
    <scope>NUCLEOTIDE SEQUENCE</scope>
    <source>
        <strain evidence="2">IL3000</strain>
    </source>
</reference>
<evidence type="ECO:0000313" key="2">
    <source>
        <dbReference type="EMBL" id="CCC91419.1"/>
    </source>
</evidence>
<feature type="compositionally biased region" description="Polar residues" evidence="1">
    <location>
        <begin position="392"/>
        <end position="410"/>
    </location>
</feature>
<accession>G0UPV8</accession>
<feature type="region of interest" description="Disordered" evidence="1">
    <location>
        <begin position="257"/>
        <end position="285"/>
    </location>
</feature>
<dbReference type="AlphaFoldDB" id="G0UPV8"/>
<evidence type="ECO:0000256" key="1">
    <source>
        <dbReference type="SAM" id="MobiDB-lite"/>
    </source>
</evidence>
<feature type="compositionally biased region" description="Low complexity" evidence="1">
    <location>
        <begin position="268"/>
        <end position="280"/>
    </location>
</feature>
<organism evidence="2">
    <name type="scientific">Trypanosoma congolense (strain IL3000)</name>
    <dbReference type="NCBI Taxonomy" id="1068625"/>
    <lineage>
        <taxon>Eukaryota</taxon>
        <taxon>Discoba</taxon>
        <taxon>Euglenozoa</taxon>
        <taxon>Kinetoplastea</taxon>
        <taxon>Metakinetoplastina</taxon>
        <taxon>Trypanosomatida</taxon>
        <taxon>Trypanosomatidae</taxon>
        <taxon>Trypanosoma</taxon>
        <taxon>Nannomonas</taxon>
    </lineage>
</organism>
<protein>
    <submittedName>
        <fullName evidence="2">Uncharacterized protein</fullName>
    </submittedName>
</protein>
<feature type="compositionally biased region" description="Polar residues" evidence="1">
    <location>
        <begin position="460"/>
        <end position="473"/>
    </location>
</feature>
<gene>
    <name evidence="2" type="ORF">TCIL3000_7_2290</name>
</gene>
<dbReference type="VEuPathDB" id="TriTrypDB:TcIL3000_7_2290"/>
<proteinExistence type="predicted"/>